<dbReference type="PANTHER" id="PTHR34202">
    <property type="entry name" value="UPF0548 PROTEIN"/>
    <property type="match status" value="1"/>
</dbReference>
<organism evidence="2 3">
    <name type="scientific">Microbacterium album</name>
    <dbReference type="NCBI Taxonomy" id="2053191"/>
    <lineage>
        <taxon>Bacteria</taxon>
        <taxon>Bacillati</taxon>
        <taxon>Actinomycetota</taxon>
        <taxon>Actinomycetes</taxon>
        <taxon>Micrococcales</taxon>
        <taxon>Microbacteriaceae</taxon>
        <taxon>Microbacterium</taxon>
    </lineage>
</organism>
<dbReference type="Proteomes" id="UP000657592">
    <property type="component" value="Unassembled WGS sequence"/>
</dbReference>
<proteinExistence type="predicted"/>
<accession>A0A917MN93</accession>
<gene>
    <name evidence="2" type="ORF">GCM10010921_26490</name>
</gene>
<evidence type="ECO:0000313" key="2">
    <source>
        <dbReference type="EMBL" id="GGH48768.1"/>
    </source>
</evidence>
<dbReference type="InterPro" id="IPR014457">
    <property type="entry name" value="UCP010260"/>
</dbReference>
<dbReference type="AlphaFoldDB" id="A0A917MN93"/>
<sequence length="178" mass="20046">MPGQSGLTYDAIGATRRSDLLRRPPRGYRPIDRRVRLGSGDPLWRDAGDQVLRWALQRRAGIRVRAPRDDGGPLRTGDVAVLRIGLWPRDAPCRVVYTIDEPAARGFAYGTLPGHPERGEEAFIVERDADGSVWLRIRAFSRPASAIVWAGYPIVRLLQEVYTRRYERALVAGDTRSR</sequence>
<evidence type="ECO:0000313" key="3">
    <source>
        <dbReference type="Proteomes" id="UP000657592"/>
    </source>
</evidence>
<reference evidence="2" key="2">
    <citation type="submission" date="2020-09" db="EMBL/GenBank/DDBJ databases">
        <authorList>
            <person name="Sun Q."/>
            <person name="Zhou Y."/>
        </authorList>
    </citation>
    <scope>NUCLEOTIDE SEQUENCE</scope>
    <source>
        <strain evidence="2">CGMCC 1.15794</strain>
    </source>
</reference>
<name>A0A917MN93_9MICO</name>
<dbReference type="RefSeq" id="WP_188756782.1">
    <property type="nucleotide sequence ID" value="NZ_BMJY01000015.1"/>
</dbReference>
<comment type="caution">
    <text evidence="2">The sequence shown here is derived from an EMBL/GenBank/DDBJ whole genome shotgun (WGS) entry which is preliminary data.</text>
</comment>
<reference evidence="2" key="1">
    <citation type="journal article" date="2014" name="Int. J. Syst. Evol. Microbiol.">
        <title>Complete genome sequence of Corynebacterium casei LMG S-19264T (=DSM 44701T), isolated from a smear-ripened cheese.</title>
        <authorList>
            <consortium name="US DOE Joint Genome Institute (JGI-PGF)"/>
            <person name="Walter F."/>
            <person name="Albersmeier A."/>
            <person name="Kalinowski J."/>
            <person name="Ruckert C."/>
        </authorList>
    </citation>
    <scope>NUCLEOTIDE SEQUENCE</scope>
    <source>
        <strain evidence="2">CGMCC 1.15794</strain>
    </source>
</reference>
<dbReference type="PANTHER" id="PTHR34202:SF1">
    <property type="entry name" value="UPF0548 PROTEIN"/>
    <property type="match status" value="1"/>
</dbReference>
<feature type="domain" description="DUF1990" evidence="1">
    <location>
        <begin position="8"/>
        <end position="168"/>
    </location>
</feature>
<evidence type="ECO:0000259" key="1">
    <source>
        <dbReference type="Pfam" id="PF09348"/>
    </source>
</evidence>
<dbReference type="InterPro" id="IPR018960">
    <property type="entry name" value="DUF1990"/>
</dbReference>
<dbReference type="PIRSF" id="PIRSF010260">
    <property type="entry name" value="UCP010260"/>
    <property type="match status" value="1"/>
</dbReference>
<dbReference type="EMBL" id="BMJY01000015">
    <property type="protein sequence ID" value="GGH48768.1"/>
    <property type="molecule type" value="Genomic_DNA"/>
</dbReference>
<protein>
    <submittedName>
        <fullName evidence="2">DUF1990 domain-containing protein</fullName>
    </submittedName>
</protein>
<dbReference type="Pfam" id="PF09348">
    <property type="entry name" value="DUF1990"/>
    <property type="match status" value="1"/>
</dbReference>
<keyword evidence="3" id="KW-1185">Reference proteome</keyword>